<dbReference type="InterPro" id="IPR050145">
    <property type="entry name" value="Centrin_CML-like"/>
</dbReference>
<dbReference type="InterPro" id="IPR002048">
    <property type="entry name" value="EF_hand_dom"/>
</dbReference>
<name>A0ABN9VAU9_9DINO</name>
<organism evidence="4 5">
    <name type="scientific">Prorocentrum cordatum</name>
    <dbReference type="NCBI Taxonomy" id="2364126"/>
    <lineage>
        <taxon>Eukaryota</taxon>
        <taxon>Sar</taxon>
        <taxon>Alveolata</taxon>
        <taxon>Dinophyceae</taxon>
        <taxon>Prorocentrales</taxon>
        <taxon>Prorocentraceae</taxon>
        <taxon>Prorocentrum</taxon>
    </lineage>
</organism>
<dbReference type="SUPFAM" id="SSF47473">
    <property type="entry name" value="EF-hand"/>
    <property type="match status" value="1"/>
</dbReference>
<keyword evidence="2" id="KW-0106">Calcium</keyword>
<dbReference type="InterPro" id="IPR036259">
    <property type="entry name" value="MFS_trans_sf"/>
</dbReference>
<comment type="caution">
    <text evidence="4">The sequence shown here is derived from an EMBL/GenBank/DDBJ whole genome shotgun (WGS) entry which is preliminary data.</text>
</comment>
<evidence type="ECO:0000256" key="2">
    <source>
        <dbReference type="ARBA" id="ARBA00022837"/>
    </source>
</evidence>
<evidence type="ECO:0000259" key="3">
    <source>
        <dbReference type="Pfam" id="PF13499"/>
    </source>
</evidence>
<dbReference type="InterPro" id="IPR011992">
    <property type="entry name" value="EF-hand-dom_pair"/>
</dbReference>
<reference evidence="4" key="1">
    <citation type="submission" date="2023-10" db="EMBL/GenBank/DDBJ databases">
        <authorList>
            <person name="Chen Y."/>
            <person name="Shah S."/>
            <person name="Dougan E. K."/>
            <person name="Thang M."/>
            <person name="Chan C."/>
        </authorList>
    </citation>
    <scope>NUCLEOTIDE SEQUENCE [LARGE SCALE GENOMIC DNA]</scope>
</reference>
<accession>A0ABN9VAU9</accession>
<dbReference type="EMBL" id="CAUYUJ010016808">
    <property type="protein sequence ID" value="CAK0869011.1"/>
    <property type="molecule type" value="Genomic_DNA"/>
</dbReference>
<gene>
    <name evidence="4" type="ORF">PCOR1329_LOCUS55507</name>
</gene>
<feature type="domain" description="EF-hand" evidence="3">
    <location>
        <begin position="172"/>
        <end position="230"/>
    </location>
</feature>
<sequence length="322" mass="35509">MDSLPDHEREPLVPKTSKVDSSAWRVGAACLGFLADSYDLFTIDLVILILQVEKGTDAIGPSDKSMMVSMMLAGVVTVRATCHGLSAASGKVGALVGTALLSPAEAAFGMGPVYFACAILAISAACATYLFTPRHSVQLSQLEGSVECAVKAQRKQVVAWSLSEKECAPVENIFLEMDAKHEGRITLNELRQELPEDEVDDAELREIWDALVADHDRDQEIHYSDFLAAMLDTRIQLTDDLLHYAFERFDVTHTGHISVQNIFEVLGEYFEGQRVMSLVKEAGLSDHGTFSYKEFEAYMRGSKLLCESHQESRIVQPCCVLQ</sequence>
<dbReference type="Gene3D" id="1.10.238.10">
    <property type="entry name" value="EF-hand"/>
    <property type="match status" value="2"/>
</dbReference>
<dbReference type="Gene3D" id="1.20.1250.20">
    <property type="entry name" value="MFS general substrate transporter like domains"/>
    <property type="match status" value="1"/>
</dbReference>
<dbReference type="PANTHER" id="PTHR23050">
    <property type="entry name" value="CALCIUM BINDING PROTEIN"/>
    <property type="match status" value="1"/>
</dbReference>
<protein>
    <recommendedName>
        <fullName evidence="3">EF-hand domain-containing protein</fullName>
    </recommendedName>
</protein>
<keyword evidence="1" id="KW-0677">Repeat</keyword>
<dbReference type="Pfam" id="PF13499">
    <property type="entry name" value="EF-hand_7"/>
    <property type="match status" value="1"/>
</dbReference>
<evidence type="ECO:0000313" key="5">
    <source>
        <dbReference type="Proteomes" id="UP001189429"/>
    </source>
</evidence>
<keyword evidence="5" id="KW-1185">Reference proteome</keyword>
<proteinExistence type="predicted"/>
<dbReference type="Proteomes" id="UP001189429">
    <property type="component" value="Unassembled WGS sequence"/>
</dbReference>
<evidence type="ECO:0000256" key="1">
    <source>
        <dbReference type="ARBA" id="ARBA00022737"/>
    </source>
</evidence>
<evidence type="ECO:0000313" key="4">
    <source>
        <dbReference type="EMBL" id="CAK0869011.1"/>
    </source>
</evidence>